<keyword evidence="1" id="KW-0812">Transmembrane</keyword>
<dbReference type="RefSeq" id="WP_077428220.1">
    <property type="nucleotide sequence ID" value="NZ_JALLIW010000028.1"/>
</dbReference>
<dbReference type="InterPro" id="IPR052927">
    <property type="entry name" value="DCC_oxidoreductase"/>
</dbReference>
<dbReference type="AlphaFoldDB" id="A0A1V3FRC3"/>
<dbReference type="PANTHER" id="PTHR33639:SF2">
    <property type="entry name" value="DUF393 DOMAIN-CONTAINING PROTEIN"/>
    <property type="match status" value="1"/>
</dbReference>
<keyword evidence="3" id="KW-1185">Reference proteome</keyword>
<dbReference type="Pfam" id="PF04134">
    <property type="entry name" value="DCC1-like"/>
    <property type="match status" value="1"/>
</dbReference>
<organism evidence="2 3">
    <name type="scientific">Anoxybacillus kestanbolensis</name>
    <dbReference type="NCBI Taxonomy" id="227476"/>
    <lineage>
        <taxon>Bacteria</taxon>
        <taxon>Bacillati</taxon>
        <taxon>Bacillota</taxon>
        <taxon>Bacilli</taxon>
        <taxon>Bacillales</taxon>
        <taxon>Anoxybacillaceae</taxon>
        <taxon>Anoxybacillus</taxon>
    </lineage>
</organism>
<evidence type="ECO:0008006" key="4">
    <source>
        <dbReference type="Google" id="ProtNLM"/>
    </source>
</evidence>
<dbReference type="PANTHER" id="PTHR33639">
    <property type="entry name" value="THIOL-DISULFIDE OXIDOREDUCTASE DCC"/>
    <property type="match status" value="1"/>
</dbReference>
<evidence type="ECO:0000256" key="1">
    <source>
        <dbReference type="SAM" id="Phobius"/>
    </source>
</evidence>
<keyword evidence="1" id="KW-0472">Membrane</keyword>
<dbReference type="Proteomes" id="UP000188458">
    <property type="component" value="Unassembled WGS sequence"/>
</dbReference>
<dbReference type="GO" id="GO:0015035">
    <property type="term" value="F:protein-disulfide reductase activity"/>
    <property type="evidence" value="ECO:0007669"/>
    <property type="project" value="InterPro"/>
</dbReference>
<evidence type="ECO:0000313" key="3">
    <source>
        <dbReference type="Proteomes" id="UP000188458"/>
    </source>
</evidence>
<comment type="caution">
    <text evidence="2">The sequence shown here is derived from an EMBL/GenBank/DDBJ whole genome shotgun (WGS) entry which is preliminary data.</text>
</comment>
<dbReference type="InterPro" id="IPR007263">
    <property type="entry name" value="DCC1-like"/>
</dbReference>
<keyword evidence="1" id="KW-1133">Transmembrane helix</keyword>
<dbReference type="EMBL" id="MQAD01000005">
    <property type="protein sequence ID" value="OOE04267.1"/>
    <property type="molecule type" value="Genomic_DNA"/>
</dbReference>
<sequence>MERLDERKGKDWSVMHIILFDGICHFCSATVRFIIERDEKAYFYFASLQSEAGQALLKKYHIPQQLDSFILIDECTYYVKSTAALRVCKHLRGFWKYLYWLILIPSPIRDRVYDWIAKNRYRWFGKKDCCFVPTEDIKKRFL</sequence>
<reference evidence="3" key="1">
    <citation type="submission" date="2016-11" db="EMBL/GenBank/DDBJ databases">
        <title>Draft genome sequence of Anoxybacillus sp. strain 103 isolated from the Qarvajar hot spring in Nagorno-Karabach.</title>
        <authorList>
            <person name="Hovhannisyan P."/>
            <person name="Panosyan H."/>
            <person name="Birkeland N.-K."/>
        </authorList>
    </citation>
    <scope>NUCLEOTIDE SEQUENCE [LARGE SCALE GENOMIC DNA]</scope>
    <source>
        <strain evidence="3">103</strain>
    </source>
</reference>
<feature type="transmembrane region" description="Helical" evidence="1">
    <location>
        <begin position="12"/>
        <end position="35"/>
    </location>
</feature>
<protein>
    <recommendedName>
        <fullName evidence="4">Thiol-disulfide oxidoreductase</fullName>
    </recommendedName>
</protein>
<name>A0A1V3FRC3_9BACL</name>
<gene>
    <name evidence="2" type="ORF">BO219_02345</name>
</gene>
<evidence type="ECO:0000313" key="2">
    <source>
        <dbReference type="EMBL" id="OOE04267.1"/>
    </source>
</evidence>
<accession>A0A1V3FRC3</accession>
<proteinExistence type="predicted"/>